<evidence type="ECO:0000256" key="6">
    <source>
        <dbReference type="ARBA" id="ARBA00023053"/>
    </source>
</evidence>
<evidence type="ECO:0000256" key="3">
    <source>
        <dbReference type="ARBA" id="ARBA00022461"/>
    </source>
</evidence>
<gene>
    <name evidence="14" type="ORF">TrVE_jg4782</name>
</gene>
<dbReference type="Gene3D" id="2.60.470.10">
    <property type="entry name" value="Acid-sensing ion channels like domains"/>
    <property type="match status" value="1"/>
</dbReference>
<sequence>MKASSSNEPSSHVIDPLKDPTITDMMAFLTFLSTSYRSSSHLSKLSPPADELPKQWVITWRALSTFFTILCVYMISQNISAWISFETTLVPTFHNSRAALQFPDVTVCNLNTLVDDDRLPDNLTKFCNTSDLSWNMTVNTLNEIVDSDLIAYGARLDELVFGCEVAGEDCQPTDWKQVVPYGAGWGVCYTLSGERFGKPEGIGIFNSIELRMFLDSEKYCASISSGEGVRVTVHERGSFPDPNTGVTLGPAQTHHLGVKAQKVVKQSGYFFPECEKKEQPFYQAAEPCWDKCVVEVTLNKCGCKVEGSQKYDQYDLPWCEDDEELDLCQDHVEDLWMADEDECDCPLDRCEKTSYEIFKGSAKWPSEKRRKLDWGGEDPSEYVQARIYFQDFGYTEYKETPTTTFVAMLSAIGGSMGLCLGMSLISLTEFLELAGVLLSRVFRRRQDMRRRRREEEEEDKRKRLLSEGSANLAGGGGREMKAAC</sequence>
<keyword evidence="7 11" id="KW-0406">Ion transport</keyword>
<dbReference type="Proteomes" id="UP001165160">
    <property type="component" value="Unassembled WGS sequence"/>
</dbReference>
<dbReference type="Gene3D" id="1.10.287.770">
    <property type="entry name" value="YojJ-like"/>
    <property type="match status" value="1"/>
</dbReference>
<keyword evidence="15" id="KW-1185">Reference proteome</keyword>
<dbReference type="AlphaFoldDB" id="A0A9W7BGD6"/>
<keyword evidence="9 11" id="KW-0739">Sodium transport</keyword>
<organism evidence="14 15">
    <name type="scientific">Triparma verrucosa</name>
    <dbReference type="NCBI Taxonomy" id="1606542"/>
    <lineage>
        <taxon>Eukaryota</taxon>
        <taxon>Sar</taxon>
        <taxon>Stramenopiles</taxon>
        <taxon>Ochrophyta</taxon>
        <taxon>Bolidophyceae</taxon>
        <taxon>Parmales</taxon>
        <taxon>Triparmaceae</taxon>
        <taxon>Triparma</taxon>
    </lineage>
</organism>
<feature type="region of interest" description="Disordered" evidence="12">
    <location>
        <begin position="448"/>
        <end position="484"/>
    </location>
</feature>
<dbReference type="GO" id="GO:0005886">
    <property type="term" value="C:plasma membrane"/>
    <property type="evidence" value="ECO:0007669"/>
    <property type="project" value="TreeGrafter"/>
</dbReference>
<protein>
    <submittedName>
        <fullName evidence="14">Uncharacterized protein</fullName>
    </submittedName>
</protein>
<keyword evidence="10 11" id="KW-0407">Ion channel</keyword>
<comment type="caution">
    <text evidence="14">The sequence shown here is derived from an EMBL/GenBank/DDBJ whole genome shotgun (WGS) entry which is preliminary data.</text>
</comment>
<reference evidence="15" key="1">
    <citation type="journal article" date="2023" name="Commun. Biol.">
        <title>Genome analysis of Parmales, the sister group of diatoms, reveals the evolutionary specialization of diatoms from phago-mixotrophs to photoautotrophs.</title>
        <authorList>
            <person name="Ban H."/>
            <person name="Sato S."/>
            <person name="Yoshikawa S."/>
            <person name="Yamada K."/>
            <person name="Nakamura Y."/>
            <person name="Ichinomiya M."/>
            <person name="Sato N."/>
            <person name="Blanc-Mathieu R."/>
            <person name="Endo H."/>
            <person name="Kuwata A."/>
            <person name="Ogata H."/>
        </authorList>
    </citation>
    <scope>NUCLEOTIDE SEQUENCE [LARGE SCALE GENOMIC DNA]</scope>
    <source>
        <strain evidence="15">NIES 3699</strain>
    </source>
</reference>
<dbReference type="InterPro" id="IPR001873">
    <property type="entry name" value="ENaC"/>
</dbReference>
<evidence type="ECO:0000256" key="7">
    <source>
        <dbReference type="ARBA" id="ARBA00023065"/>
    </source>
</evidence>
<evidence type="ECO:0000256" key="4">
    <source>
        <dbReference type="ARBA" id="ARBA00022692"/>
    </source>
</evidence>
<evidence type="ECO:0000256" key="2">
    <source>
        <dbReference type="ARBA" id="ARBA00022448"/>
    </source>
</evidence>
<keyword evidence="2 11" id="KW-0813">Transport</keyword>
<dbReference type="EMBL" id="BRXX01000104">
    <property type="protein sequence ID" value="GMH90254.1"/>
    <property type="molecule type" value="Genomic_DNA"/>
</dbReference>
<evidence type="ECO:0000313" key="14">
    <source>
        <dbReference type="EMBL" id="GMH90254.1"/>
    </source>
</evidence>
<dbReference type="PRINTS" id="PR01078">
    <property type="entry name" value="AMINACHANNEL"/>
</dbReference>
<dbReference type="Pfam" id="PF00858">
    <property type="entry name" value="ASC"/>
    <property type="match status" value="1"/>
</dbReference>
<evidence type="ECO:0000313" key="15">
    <source>
        <dbReference type="Proteomes" id="UP001165160"/>
    </source>
</evidence>
<keyword evidence="8 13" id="KW-0472">Membrane</keyword>
<comment type="similarity">
    <text evidence="11">Belongs to the amiloride-sensitive sodium channel (TC 1.A.6) family.</text>
</comment>
<keyword evidence="5 13" id="KW-1133">Transmembrane helix</keyword>
<evidence type="ECO:0000256" key="10">
    <source>
        <dbReference type="ARBA" id="ARBA00023303"/>
    </source>
</evidence>
<evidence type="ECO:0000256" key="9">
    <source>
        <dbReference type="ARBA" id="ARBA00023201"/>
    </source>
</evidence>
<evidence type="ECO:0000256" key="12">
    <source>
        <dbReference type="SAM" id="MobiDB-lite"/>
    </source>
</evidence>
<evidence type="ECO:0000256" key="5">
    <source>
        <dbReference type="ARBA" id="ARBA00022989"/>
    </source>
</evidence>
<dbReference type="PANTHER" id="PTHR11690">
    <property type="entry name" value="AMILORIDE-SENSITIVE SODIUM CHANNEL-RELATED"/>
    <property type="match status" value="1"/>
</dbReference>
<comment type="subcellular location">
    <subcellularLocation>
        <location evidence="1">Membrane</location>
        <topology evidence="1">Multi-pass membrane protein</topology>
    </subcellularLocation>
</comment>
<evidence type="ECO:0000256" key="8">
    <source>
        <dbReference type="ARBA" id="ARBA00023136"/>
    </source>
</evidence>
<proteinExistence type="inferred from homology"/>
<evidence type="ECO:0000256" key="1">
    <source>
        <dbReference type="ARBA" id="ARBA00004141"/>
    </source>
</evidence>
<name>A0A9W7BGD6_9STRA</name>
<keyword evidence="6" id="KW-0915">Sodium</keyword>
<accession>A0A9W7BGD6</accession>
<keyword evidence="3 11" id="KW-0894">Sodium channel</keyword>
<evidence type="ECO:0000256" key="11">
    <source>
        <dbReference type="RuleBase" id="RU000679"/>
    </source>
</evidence>
<dbReference type="GO" id="GO:0015280">
    <property type="term" value="F:ligand-gated sodium channel activity"/>
    <property type="evidence" value="ECO:0007669"/>
    <property type="project" value="TreeGrafter"/>
</dbReference>
<keyword evidence="4 11" id="KW-0812">Transmembrane</keyword>
<evidence type="ECO:0000256" key="13">
    <source>
        <dbReference type="SAM" id="Phobius"/>
    </source>
</evidence>
<feature type="transmembrane region" description="Helical" evidence="13">
    <location>
        <begin position="420"/>
        <end position="442"/>
    </location>
</feature>